<dbReference type="GO" id="GO:0060090">
    <property type="term" value="F:molecular adaptor activity"/>
    <property type="evidence" value="ECO:0007669"/>
    <property type="project" value="TreeGrafter"/>
</dbReference>
<evidence type="ECO:0000256" key="1">
    <source>
        <dbReference type="SAM" id="MobiDB-lite"/>
    </source>
</evidence>
<dbReference type="InterPro" id="IPR038535">
    <property type="entry name" value="CNOT1_TTP_bind_sf"/>
</dbReference>
<feature type="region of interest" description="Disordered" evidence="1">
    <location>
        <begin position="70"/>
        <end position="91"/>
    </location>
</feature>
<dbReference type="EMBL" id="LXQA010067713">
    <property type="protein sequence ID" value="MCI08089.1"/>
    <property type="molecule type" value="Genomic_DNA"/>
</dbReference>
<dbReference type="InterPro" id="IPR032193">
    <property type="entry name" value="CNOT1_TTP_bind"/>
</dbReference>
<dbReference type="PANTHER" id="PTHR13162:SF8">
    <property type="entry name" value="CCR4-NOT TRANSCRIPTION COMPLEX SUBUNIT 1"/>
    <property type="match status" value="1"/>
</dbReference>
<feature type="compositionally biased region" description="Polar residues" evidence="1">
    <location>
        <begin position="70"/>
        <end position="85"/>
    </location>
</feature>
<keyword evidence="4" id="KW-1185">Reference proteome</keyword>
<dbReference type="Pfam" id="PF16417">
    <property type="entry name" value="CNOT1_TTP_bind"/>
    <property type="match status" value="1"/>
</dbReference>
<evidence type="ECO:0000313" key="4">
    <source>
        <dbReference type="Proteomes" id="UP000265520"/>
    </source>
</evidence>
<name>A0A392P9C4_9FABA</name>
<dbReference type="AlphaFoldDB" id="A0A392P9C4"/>
<proteinExistence type="predicted"/>
<dbReference type="GO" id="GO:0000288">
    <property type="term" value="P:nuclear-transcribed mRNA catabolic process, deadenylation-dependent decay"/>
    <property type="evidence" value="ECO:0007669"/>
    <property type="project" value="TreeGrafter"/>
</dbReference>
<feature type="domain" description="CCR4-NOT transcription complex subunit 1 TTP binding" evidence="2">
    <location>
        <begin position="70"/>
        <end position="126"/>
    </location>
</feature>
<accession>A0A392P9C4</accession>
<protein>
    <submittedName>
        <fullName evidence="3">CCR4-NOT transcription complex subunit 1-like</fullName>
    </submittedName>
</protein>
<evidence type="ECO:0000259" key="2">
    <source>
        <dbReference type="Pfam" id="PF16417"/>
    </source>
</evidence>
<comment type="caution">
    <text evidence="3">The sequence shown here is derived from an EMBL/GenBank/DDBJ whole genome shotgun (WGS) entry which is preliminary data.</text>
</comment>
<gene>
    <name evidence="3" type="ORF">A2U01_0029162</name>
</gene>
<sequence length="126" mass="13895">ECLKFLKEVQAGGSQNLSGQSFHQSGGVLNLFTETTATFLKVLKSHTDLVTSGQVSEELEKLHISIIDSNPSLQNSSTTDSSASNGFPKDVEDEANNIFQDMFHDKIPVPNVVQRLIRFKESSVKR</sequence>
<dbReference type="Gene3D" id="1.25.40.840">
    <property type="entry name" value="CCR4-NOT transcription complex subunit 1 TTP binding domain"/>
    <property type="match status" value="1"/>
</dbReference>
<dbReference type="GO" id="GO:0030015">
    <property type="term" value="C:CCR4-NOT core complex"/>
    <property type="evidence" value="ECO:0007669"/>
    <property type="project" value="InterPro"/>
</dbReference>
<dbReference type="Proteomes" id="UP000265520">
    <property type="component" value="Unassembled WGS sequence"/>
</dbReference>
<feature type="non-terminal residue" evidence="3">
    <location>
        <position position="1"/>
    </location>
</feature>
<dbReference type="GO" id="GO:0017148">
    <property type="term" value="P:negative regulation of translation"/>
    <property type="evidence" value="ECO:0007669"/>
    <property type="project" value="InterPro"/>
</dbReference>
<evidence type="ECO:0000313" key="3">
    <source>
        <dbReference type="EMBL" id="MCI08089.1"/>
    </source>
</evidence>
<dbReference type="InterPro" id="IPR040398">
    <property type="entry name" value="Not1"/>
</dbReference>
<reference evidence="3 4" key="1">
    <citation type="journal article" date="2018" name="Front. Plant Sci.">
        <title>Red Clover (Trifolium pratense) and Zigzag Clover (T. medium) - A Picture of Genomic Similarities and Differences.</title>
        <authorList>
            <person name="Dluhosova J."/>
            <person name="Istvanek J."/>
            <person name="Nedelnik J."/>
            <person name="Repkova J."/>
        </authorList>
    </citation>
    <scope>NUCLEOTIDE SEQUENCE [LARGE SCALE GENOMIC DNA]</scope>
    <source>
        <strain evidence="4">cv. 10/8</strain>
        <tissue evidence="3">Leaf</tissue>
    </source>
</reference>
<dbReference type="PANTHER" id="PTHR13162">
    <property type="entry name" value="CCR4-NOT TRANSCRIPTION COMPLEX"/>
    <property type="match status" value="1"/>
</dbReference>
<dbReference type="GO" id="GO:0000932">
    <property type="term" value="C:P-body"/>
    <property type="evidence" value="ECO:0007669"/>
    <property type="project" value="TreeGrafter"/>
</dbReference>
<organism evidence="3 4">
    <name type="scientific">Trifolium medium</name>
    <dbReference type="NCBI Taxonomy" id="97028"/>
    <lineage>
        <taxon>Eukaryota</taxon>
        <taxon>Viridiplantae</taxon>
        <taxon>Streptophyta</taxon>
        <taxon>Embryophyta</taxon>
        <taxon>Tracheophyta</taxon>
        <taxon>Spermatophyta</taxon>
        <taxon>Magnoliopsida</taxon>
        <taxon>eudicotyledons</taxon>
        <taxon>Gunneridae</taxon>
        <taxon>Pentapetalae</taxon>
        <taxon>rosids</taxon>
        <taxon>fabids</taxon>
        <taxon>Fabales</taxon>
        <taxon>Fabaceae</taxon>
        <taxon>Papilionoideae</taxon>
        <taxon>50 kb inversion clade</taxon>
        <taxon>NPAAA clade</taxon>
        <taxon>Hologalegina</taxon>
        <taxon>IRL clade</taxon>
        <taxon>Trifolieae</taxon>
        <taxon>Trifolium</taxon>
    </lineage>
</organism>